<feature type="region of interest" description="Disordered" evidence="1">
    <location>
        <begin position="1"/>
        <end position="31"/>
    </location>
</feature>
<dbReference type="InterPro" id="IPR029016">
    <property type="entry name" value="GAF-like_dom_sf"/>
</dbReference>
<dbReference type="PRINTS" id="PR01590">
    <property type="entry name" value="HTHFIS"/>
</dbReference>
<dbReference type="EMBL" id="CP021509">
    <property type="protein sequence ID" value="ARW48808.1"/>
    <property type="molecule type" value="Genomic_DNA"/>
</dbReference>
<protein>
    <submittedName>
        <fullName evidence="3">Acetoin catabolism regulatory protein</fullName>
    </submittedName>
</protein>
<feature type="domain" description="DNA binding HTH" evidence="2">
    <location>
        <begin position="282"/>
        <end position="318"/>
    </location>
</feature>
<dbReference type="Gene3D" id="1.10.10.60">
    <property type="entry name" value="Homeodomain-like"/>
    <property type="match status" value="1"/>
</dbReference>
<proteinExistence type="predicted"/>
<gene>
    <name evidence="3" type="ORF">S1001342_02511</name>
</gene>
<dbReference type="Proteomes" id="UP000196205">
    <property type="component" value="Chromosome"/>
</dbReference>
<dbReference type="AlphaFoldDB" id="A0A1Y0Y0U0"/>
<dbReference type="Gene3D" id="3.30.450.40">
    <property type="match status" value="1"/>
</dbReference>
<sequence>MSLSDMVEPPAMNTWPFSQRTDSKSESPEETVQKSWIRCETSYQLDPSQKWKADVLCGAEFRHVSSRSALLLRQASEEMQHLFTLVQGLGLMVLLADPNAMILARCADETHLSVCRRLNLREGAIWNEAIAGTNGIGTCVEDRCPIFLGRGAHWRFCFSLLISYAVPIFDAQGRVAGALNLASMNGKTEKPIDKLLMETLAQSGRRIEEQLFRNSYAGQKILTLGSVRGCSAPLVSINDQGEITGATYAAREWMGWTDQTIAQHPNLLNELEEGSEISFQKAEENVIRSALAVSQGNVTQAARGLGISRATLYRKMKSFGIN</sequence>
<dbReference type="SUPFAM" id="SSF55781">
    <property type="entry name" value="GAF domain-like"/>
    <property type="match status" value="1"/>
</dbReference>
<dbReference type="SUPFAM" id="SSF46689">
    <property type="entry name" value="Homeodomain-like"/>
    <property type="match status" value="1"/>
</dbReference>
<organism evidence="3 4">
    <name type="scientific">Acetobacter pasteurianus subsp. pasteurianus</name>
    <dbReference type="NCBI Taxonomy" id="481145"/>
    <lineage>
        <taxon>Bacteria</taxon>
        <taxon>Pseudomonadati</taxon>
        <taxon>Pseudomonadota</taxon>
        <taxon>Alphaproteobacteria</taxon>
        <taxon>Acetobacterales</taxon>
        <taxon>Acetobacteraceae</taxon>
        <taxon>Acetobacter</taxon>
    </lineage>
</organism>
<evidence type="ECO:0000313" key="4">
    <source>
        <dbReference type="Proteomes" id="UP000196205"/>
    </source>
</evidence>
<dbReference type="GO" id="GO:0043565">
    <property type="term" value="F:sequence-specific DNA binding"/>
    <property type="evidence" value="ECO:0007669"/>
    <property type="project" value="InterPro"/>
</dbReference>
<evidence type="ECO:0000256" key="1">
    <source>
        <dbReference type="SAM" id="MobiDB-lite"/>
    </source>
</evidence>
<dbReference type="InterPro" id="IPR002197">
    <property type="entry name" value="HTH_Fis"/>
</dbReference>
<evidence type="ECO:0000313" key="3">
    <source>
        <dbReference type="EMBL" id="ARW48808.1"/>
    </source>
</evidence>
<dbReference type="RefSeq" id="WP_197687340.1">
    <property type="nucleotide sequence ID" value="NZ_CP021509.1"/>
</dbReference>
<accession>A0A1Y0Y0U0</accession>
<evidence type="ECO:0000259" key="2">
    <source>
        <dbReference type="Pfam" id="PF02954"/>
    </source>
</evidence>
<dbReference type="InterPro" id="IPR009057">
    <property type="entry name" value="Homeodomain-like_sf"/>
</dbReference>
<reference evidence="3 4" key="1">
    <citation type="submission" date="2017-05" db="EMBL/GenBank/DDBJ databases">
        <title>Genome sequence of Acetobacter pasteurianus subsp. pasteurianus strain SRCM101342.</title>
        <authorList>
            <person name="Cho S.H."/>
        </authorList>
    </citation>
    <scope>NUCLEOTIDE SEQUENCE [LARGE SCALE GENOMIC DNA]</scope>
    <source>
        <strain evidence="3 4">SRCM101342</strain>
    </source>
</reference>
<dbReference type="Pfam" id="PF02954">
    <property type="entry name" value="HTH_8"/>
    <property type="match status" value="1"/>
</dbReference>
<name>A0A1Y0Y0U0_ACEPA</name>